<dbReference type="InterPro" id="IPR036641">
    <property type="entry name" value="HPT_dom_sf"/>
</dbReference>
<dbReference type="Gene3D" id="1.20.120.160">
    <property type="entry name" value="HPT domain"/>
    <property type="match status" value="1"/>
</dbReference>
<keyword evidence="11" id="KW-0067">ATP-binding</keyword>
<feature type="transmembrane region" description="Helical" evidence="19">
    <location>
        <begin position="215"/>
        <end position="242"/>
    </location>
</feature>
<dbReference type="PANTHER" id="PTHR45339:SF1">
    <property type="entry name" value="HYBRID SIGNAL TRANSDUCTION HISTIDINE KINASE J"/>
    <property type="match status" value="1"/>
</dbReference>
<dbReference type="AlphaFoldDB" id="A0A1S9N6A0"/>
<evidence type="ECO:0000256" key="2">
    <source>
        <dbReference type="ARBA" id="ARBA00004651"/>
    </source>
</evidence>
<evidence type="ECO:0000256" key="15">
    <source>
        <dbReference type="ARBA" id="ARBA00024867"/>
    </source>
</evidence>
<dbReference type="CDD" id="cd00082">
    <property type="entry name" value="HisKA"/>
    <property type="match status" value="1"/>
</dbReference>
<evidence type="ECO:0000259" key="21">
    <source>
        <dbReference type="PROSITE" id="PS50110"/>
    </source>
</evidence>
<dbReference type="SMART" id="SM00387">
    <property type="entry name" value="HATPase_c"/>
    <property type="match status" value="1"/>
</dbReference>
<dbReference type="InterPro" id="IPR036890">
    <property type="entry name" value="HATPase_C_sf"/>
</dbReference>
<evidence type="ECO:0000256" key="4">
    <source>
        <dbReference type="ARBA" id="ARBA00012438"/>
    </source>
</evidence>
<dbReference type="GO" id="GO:0005886">
    <property type="term" value="C:plasma membrane"/>
    <property type="evidence" value="ECO:0007669"/>
    <property type="project" value="UniProtKB-SubCell"/>
</dbReference>
<comment type="function">
    <text evidence="15">May play the central regulatory role in sporulation. It may be an element of the effector pathway responsible for the activation of sporulation genes in response to nutritional stress. Spo0A may act in concert with spo0H (a sigma factor) to control the expression of some genes that are critical to the sporulation process.</text>
</comment>
<dbReference type="InterPro" id="IPR011006">
    <property type="entry name" value="CheY-like_superfamily"/>
</dbReference>
<dbReference type="PRINTS" id="PR00344">
    <property type="entry name" value="BCTRLSENSOR"/>
</dbReference>
<dbReference type="Gene3D" id="3.30.565.10">
    <property type="entry name" value="Histidine kinase-like ATPase, C-terminal domain"/>
    <property type="match status" value="1"/>
</dbReference>
<evidence type="ECO:0000256" key="5">
    <source>
        <dbReference type="ARBA" id="ARBA00018672"/>
    </source>
</evidence>
<comment type="caution">
    <text evidence="23">The sequence shown here is derived from an EMBL/GenBank/DDBJ whole genome shotgun (WGS) entry which is preliminary data.</text>
</comment>
<evidence type="ECO:0000259" key="22">
    <source>
        <dbReference type="PROSITE" id="PS50894"/>
    </source>
</evidence>
<reference evidence="23 24" key="1">
    <citation type="submission" date="2017-02" db="EMBL/GenBank/DDBJ databases">
        <title>Genome sequence of Clostridium beijerinckii Br21.</title>
        <authorList>
            <person name="Fonseca B.C."/>
            <person name="Guazzaroni M.E."/>
            <person name="Riano-Pachon D.M."/>
            <person name="Reginatto V."/>
        </authorList>
    </citation>
    <scope>NUCLEOTIDE SEQUENCE [LARGE SCALE GENOMIC DNA]</scope>
    <source>
        <strain evidence="23 24">Br21</strain>
    </source>
</reference>
<dbReference type="GO" id="GO:0000155">
    <property type="term" value="F:phosphorelay sensor kinase activity"/>
    <property type="evidence" value="ECO:0007669"/>
    <property type="project" value="InterPro"/>
</dbReference>
<comment type="catalytic activity">
    <reaction evidence="1">
        <text>ATP + protein L-histidine = ADP + protein N-phospho-L-histidine.</text>
        <dbReference type="EC" id="2.7.13.3"/>
    </reaction>
</comment>
<dbReference type="PROSITE" id="PS50109">
    <property type="entry name" value="HIS_KIN"/>
    <property type="match status" value="1"/>
</dbReference>
<evidence type="ECO:0000256" key="3">
    <source>
        <dbReference type="ARBA" id="ARBA00006402"/>
    </source>
</evidence>
<dbReference type="EMBL" id="MWMH01000004">
    <property type="protein sequence ID" value="OOP72893.1"/>
    <property type="molecule type" value="Genomic_DNA"/>
</dbReference>
<dbReference type="InterPro" id="IPR004358">
    <property type="entry name" value="Sig_transdc_His_kin-like_C"/>
</dbReference>
<dbReference type="CDD" id="cd16922">
    <property type="entry name" value="HATPase_EvgS-ArcB-TorS-like"/>
    <property type="match status" value="1"/>
</dbReference>
<keyword evidence="6" id="KW-1003">Cell membrane</keyword>
<keyword evidence="14 19" id="KW-0472">Membrane</keyword>
<dbReference type="InterPro" id="IPR008207">
    <property type="entry name" value="Sig_transdc_His_kin_Hpt_dom"/>
</dbReference>
<dbReference type="SUPFAM" id="SSF55874">
    <property type="entry name" value="ATPase domain of HSP90 chaperone/DNA topoisomerase II/histidine kinase"/>
    <property type="match status" value="1"/>
</dbReference>
<evidence type="ECO:0000256" key="9">
    <source>
        <dbReference type="ARBA" id="ARBA00022741"/>
    </source>
</evidence>
<feature type="domain" description="HPt" evidence="22">
    <location>
        <begin position="695"/>
        <end position="794"/>
    </location>
</feature>
<keyword evidence="9" id="KW-0547">Nucleotide-binding</keyword>
<dbReference type="RefSeq" id="WP_008423965.1">
    <property type="nucleotide sequence ID" value="NZ_MWMH01000004.1"/>
</dbReference>
<dbReference type="SMART" id="SM00388">
    <property type="entry name" value="HisKA"/>
    <property type="match status" value="1"/>
</dbReference>
<dbReference type="Pfam" id="PF01627">
    <property type="entry name" value="Hpt"/>
    <property type="match status" value="1"/>
</dbReference>
<evidence type="ECO:0000256" key="13">
    <source>
        <dbReference type="ARBA" id="ARBA00023012"/>
    </source>
</evidence>
<organism evidence="23 24">
    <name type="scientific">Clostridium beijerinckii</name>
    <name type="common">Clostridium MP</name>
    <dbReference type="NCBI Taxonomy" id="1520"/>
    <lineage>
        <taxon>Bacteria</taxon>
        <taxon>Bacillati</taxon>
        <taxon>Bacillota</taxon>
        <taxon>Clostridia</taxon>
        <taxon>Eubacteriales</taxon>
        <taxon>Clostridiaceae</taxon>
        <taxon>Clostridium</taxon>
    </lineage>
</organism>
<dbReference type="SUPFAM" id="SSF47384">
    <property type="entry name" value="Homodimeric domain of signal transducing histidine kinase"/>
    <property type="match status" value="1"/>
</dbReference>
<keyword evidence="12 19" id="KW-1133">Transmembrane helix</keyword>
<protein>
    <recommendedName>
        <fullName evidence="16">Circadian input-output histidine kinase CikA</fullName>
        <ecNumber evidence="4">2.7.13.3</ecNumber>
    </recommendedName>
    <alternativeName>
        <fullName evidence="5">Stage 0 sporulation protein A homolog</fullName>
    </alternativeName>
</protein>
<feature type="modified residue" description="Phosphohistidine" evidence="17">
    <location>
        <position position="734"/>
    </location>
</feature>
<dbReference type="PANTHER" id="PTHR45339">
    <property type="entry name" value="HYBRID SIGNAL TRANSDUCTION HISTIDINE KINASE J"/>
    <property type="match status" value="1"/>
</dbReference>
<dbReference type="EC" id="2.7.13.3" evidence="4"/>
<dbReference type="InterPro" id="IPR003661">
    <property type="entry name" value="HisK_dim/P_dom"/>
</dbReference>
<dbReference type="Gene3D" id="1.10.287.130">
    <property type="match status" value="1"/>
</dbReference>
<comment type="similarity">
    <text evidence="3">In the N-terminal section; belongs to the phytochrome family.</text>
</comment>
<evidence type="ECO:0000256" key="11">
    <source>
        <dbReference type="ARBA" id="ARBA00022840"/>
    </source>
</evidence>
<evidence type="ECO:0000256" key="18">
    <source>
        <dbReference type="PROSITE-ProRule" id="PRU00169"/>
    </source>
</evidence>
<evidence type="ECO:0000256" key="16">
    <source>
        <dbReference type="ARBA" id="ARBA00074306"/>
    </source>
</evidence>
<dbReference type="Gene3D" id="3.40.50.2300">
    <property type="match status" value="1"/>
</dbReference>
<dbReference type="SUPFAM" id="SSF47226">
    <property type="entry name" value="Histidine-containing phosphotransfer domain, HPT domain"/>
    <property type="match status" value="1"/>
</dbReference>
<evidence type="ECO:0000256" key="6">
    <source>
        <dbReference type="ARBA" id="ARBA00022475"/>
    </source>
</evidence>
<accession>A0A1S9N6A0</accession>
<evidence type="ECO:0000256" key="17">
    <source>
        <dbReference type="PROSITE-ProRule" id="PRU00110"/>
    </source>
</evidence>
<dbReference type="InterPro" id="IPR003594">
    <property type="entry name" value="HATPase_dom"/>
</dbReference>
<proteinExistence type="inferred from homology"/>
<evidence type="ECO:0000256" key="19">
    <source>
        <dbReference type="SAM" id="Phobius"/>
    </source>
</evidence>
<evidence type="ECO:0000313" key="24">
    <source>
        <dbReference type="Proteomes" id="UP000190959"/>
    </source>
</evidence>
<dbReference type="PROSITE" id="PS50894">
    <property type="entry name" value="HPT"/>
    <property type="match status" value="1"/>
</dbReference>
<feature type="modified residue" description="4-aspartylphosphate" evidence="18">
    <location>
        <position position="592"/>
    </location>
</feature>
<dbReference type="Pfam" id="PF02518">
    <property type="entry name" value="HATPase_c"/>
    <property type="match status" value="1"/>
</dbReference>
<feature type="transmembrane region" description="Helical" evidence="19">
    <location>
        <begin position="12"/>
        <end position="32"/>
    </location>
</feature>
<comment type="subcellular location">
    <subcellularLocation>
        <location evidence="2">Cell membrane</location>
        <topology evidence="2">Multi-pass membrane protein</topology>
    </subcellularLocation>
</comment>
<dbReference type="InterPro" id="IPR005467">
    <property type="entry name" value="His_kinase_dom"/>
</dbReference>
<evidence type="ECO:0000259" key="20">
    <source>
        <dbReference type="PROSITE" id="PS50109"/>
    </source>
</evidence>
<keyword evidence="10 23" id="KW-0418">Kinase</keyword>
<evidence type="ECO:0000256" key="8">
    <source>
        <dbReference type="ARBA" id="ARBA00022692"/>
    </source>
</evidence>
<name>A0A1S9N6A0_CLOBE</name>
<keyword evidence="7 18" id="KW-0597">Phosphoprotein</keyword>
<dbReference type="InterPro" id="IPR001789">
    <property type="entry name" value="Sig_transdc_resp-reg_receiver"/>
</dbReference>
<dbReference type="InterPro" id="IPR036097">
    <property type="entry name" value="HisK_dim/P_sf"/>
</dbReference>
<sequence>MKYSVSQKNINIIISIAFCFIVFLIIDSFTYIRSSVQAEQETEKRKTQYQTMGSILDTASDDLTEEVRKFAVTKDIEHLNNYWKEVKIDRNREKVIEALSSLNLPESEERLIYLAKDYSDFLMDSEIKSMRLVLDTMNIDEENLPKEVRQYKLNVVDRGLSNEEKLEKARQLILGEEYTINKKIITDAIDKFNETMNARLEDELNQNRERTTHALIVQIILLFLSLILVCLVLVISYVFFIFPIQNYTKKLKDGSFNNAEAMLEPQGSKELYLFAEKFNDLYRSLLEANKAKSQFLASMSHEIRTPLNIIMGYEYLLEETSLNSEQRQYIKNSKLAAKGLLQIINNILDFSKLENNKMQLENISFDLDEFLEEENQIFSYTALNKGLYLKFDIDKDVPRYVKGDSLKLNQVLNNIISNAIKFTSKGGVTVKVSSATMEVNKVKLTFEIEDTGIGILEEDKKRIFEAFEQSDVSITRKYGGTGLGLSICKKIIDLFNGKITVDSVYGKGSKFTIEVNFEIGEKEAVLEDKKINSEKNMKFKGKQILLVEDNEINQAVEKEMLRSLGLRVTVAKSGQKAIELSRKIKFDVIFMDIRMSGMDGYKTARAIRKLEENRFTYIIALTADAENNSVKRAKEAGMDDFITKPLNLDHIIRILRKYFENDKIEIINESVNKAAKEYDSKYLMAGSVIKNLNGNEELYFELLSSFIEKHKDEVNILKHFIETEDYQNVKEQLHMLKGVCGSIGGNIVRKSIIELEEELKSEQYSGSKINLHIEEFIDNFDKTIEAIRILLEKVSFSKEETDIDLDSNKSFNEVLNEFMKYLKFSDIEAVNIFESSKDLFRKNFSKNLFKELQEYIEKYDLDKAYYILNEIGDNSNV</sequence>
<evidence type="ECO:0000313" key="23">
    <source>
        <dbReference type="EMBL" id="OOP72893.1"/>
    </source>
</evidence>
<dbReference type="Pfam" id="PF00072">
    <property type="entry name" value="Response_reg"/>
    <property type="match status" value="1"/>
</dbReference>
<gene>
    <name evidence="23" type="ORF">CBEIBR21_13840</name>
</gene>
<keyword evidence="10 23" id="KW-0808">Transferase</keyword>
<dbReference type="SMART" id="SM00448">
    <property type="entry name" value="REC"/>
    <property type="match status" value="1"/>
</dbReference>
<evidence type="ECO:0000256" key="10">
    <source>
        <dbReference type="ARBA" id="ARBA00022777"/>
    </source>
</evidence>
<dbReference type="Proteomes" id="UP000190959">
    <property type="component" value="Unassembled WGS sequence"/>
</dbReference>
<dbReference type="Pfam" id="PF00512">
    <property type="entry name" value="HisKA"/>
    <property type="match status" value="1"/>
</dbReference>
<feature type="domain" description="Histidine kinase" evidence="20">
    <location>
        <begin position="298"/>
        <end position="519"/>
    </location>
</feature>
<dbReference type="FunFam" id="3.30.565.10:FF:000010">
    <property type="entry name" value="Sensor histidine kinase RcsC"/>
    <property type="match status" value="1"/>
</dbReference>
<evidence type="ECO:0000256" key="14">
    <source>
        <dbReference type="ARBA" id="ARBA00023136"/>
    </source>
</evidence>
<dbReference type="CDD" id="cd17546">
    <property type="entry name" value="REC_hyHK_CKI1_RcsC-like"/>
    <property type="match status" value="1"/>
</dbReference>
<keyword evidence="8 19" id="KW-0812">Transmembrane</keyword>
<dbReference type="SUPFAM" id="SSF52172">
    <property type="entry name" value="CheY-like"/>
    <property type="match status" value="1"/>
</dbReference>
<keyword evidence="13" id="KW-0902">Two-component regulatory system</keyword>
<dbReference type="GO" id="GO:0005524">
    <property type="term" value="F:ATP binding"/>
    <property type="evidence" value="ECO:0007669"/>
    <property type="project" value="UniProtKB-KW"/>
</dbReference>
<evidence type="ECO:0000256" key="7">
    <source>
        <dbReference type="ARBA" id="ARBA00022553"/>
    </source>
</evidence>
<evidence type="ECO:0000256" key="1">
    <source>
        <dbReference type="ARBA" id="ARBA00000085"/>
    </source>
</evidence>
<evidence type="ECO:0000256" key="12">
    <source>
        <dbReference type="ARBA" id="ARBA00022989"/>
    </source>
</evidence>
<dbReference type="PROSITE" id="PS50110">
    <property type="entry name" value="RESPONSE_REGULATORY"/>
    <property type="match status" value="1"/>
</dbReference>
<feature type="domain" description="Response regulatory" evidence="21">
    <location>
        <begin position="543"/>
        <end position="659"/>
    </location>
</feature>